<accession>A0A133V1S2</accession>
<dbReference type="GO" id="GO:0016075">
    <property type="term" value="P:rRNA catabolic process"/>
    <property type="evidence" value="ECO:0007669"/>
    <property type="project" value="TreeGrafter"/>
</dbReference>
<comment type="caution">
    <text evidence="2">The sequence shown here is derived from an EMBL/GenBank/DDBJ whole genome shotgun (WGS) entry which is preliminary data.</text>
</comment>
<feature type="domain" description="PIN" evidence="1">
    <location>
        <begin position="6"/>
        <end position="128"/>
    </location>
</feature>
<dbReference type="Gene3D" id="3.40.50.1010">
    <property type="entry name" value="5'-nuclease"/>
    <property type="match status" value="1"/>
</dbReference>
<dbReference type="InterPro" id="IPR002716">
    <property type="entry name" value="PIN_dom"/>
</dbReference>
<dbReference type="InterPro" id="IPR029060">
    <property type="entry name" value="PIN-like_dom_sf"/>
</dbReference>
<dbReference type="Pfam" id="PF01850">
    <property type="entry name" value="PIN"/>
    <property type="match status" value="1"/>
</dbReference>
<dbReference type="PANTHER" id="PTHR42188">
    <property type="entry name" value="23S RRNA-SPECIFIC ENDONUCLEASE VAPC20"/>
    <property type="match status" value="1"/>
</dbReference>
<reference evidence="2 3" key="1">
    <citation type="journal article" date="2016" name="Sci. Rep.">
        <title>Metabolic traits of an uncultured archaeal lineage -MSBL1- from brine pools of the Red Sea.</title>
        <authorList>
            <person name="Mwirichia R."/>
            <person name="Alam I."/>
            <person name="Rashid M."/>
            <person name="Vinu M."/>
            <person name="Ba-Alawi W."/>
            <person name="Anthony Kamau A."/>
            <person name="Kamanda Ngugi D."/>
            <person name="Goker M."/>
            <person name="Klenk H.P."/>
            <person name="Bajic V."/>
            <person name="Stingl U."/>
        </authorList>
    </citation>
    <scope>NUCLEOTIDE SEQUENCE [LARGE SCALE GENOMIC DNA]</scope>
    <source>
        <strain evidence="2">SCGC-AAA261C02</strain>
    </source>
</reference>
<organism evidence="2 3">
    <name type="scientific">candidate division MSBL1 archaeon SCGC-AAA261C02</name>
    <dbReference type="NCBI Taxonomy" id="1698272"/>
    <lineage>
        <taxon>Archaea</taxon>
        <taxon>Methanobacteriati</taxon>
        <taxon>Methanobacteriota</taxon>
        <taxon>candidate division MSBL1</taxon>
    </lineage>
</organism>
<gene>
    <name evidence="2" type="ORF">AKJ42_00855</name>
</gene>
<evidence type="ECO:0000313" key="2">
    <source>
        <dbReference type="EMBL" id="KXB00393.1"/>
    </source>
</evidence>
<dbReference type="AlphaFoldDB" id="A0A133V1S2"/>
<evidence type="ECO:0000259" key="1">
    <source>
        <dbReference type="Pfam" id="PF01850"/>
    </source>
</evidence>
<proteinExistence type="predicted"/>
<name>A0A133V1S2_9EURY</name>
<dbReference type="InterPro" id="IPR039018">
    <property type="entry name" value="VapC20-like"/>
</dbReference>
<dbReference type="GO" id="GO:0004521">
    <property type="term" value="F:RNA endonuclease activity"/>
    <property type="evidence" value="ECO:0007669"/>
    <property type="project" value="InterPro"/>
</dbReference>
<dbReference type="PANTHER" id="PTHR42188:SF1">
    <property type="entry name" value="23S RRNA-SPECIFIC ENDONUCLEASE VAPC20"/>
    <property type="match status" value="1"/>
</dbReference>
<dbReference type="SUPFAM" id="SSF88723">
    <property type="entry name" value="PIN domain-like"/>
    <property type="match status" value="1"/>
</dbReference>
<dbReference type="CDD" id="cd09854">
    <property type="entry name" value="PIN_VapC-like"/>
    <property type="match status" value="1"/>
</dbReference>
<protein>
    <recommendedName>
        <fullName evidence="1">PIN domain-containing protein</fullName>
    </recommendedName>
</protein>
<keyword evidence="3" id="KW-1185">Reference proteome</keyword>
<dbReference type="EMBL" id="LHXW01000005">
    <property type="protein sequence ID" value="KXB00393.1"/>
    <property type="molecule type" value="Genomic_DNA"/>
</dbReference>
<sequence length="141" mass="16146">MNLVKYLDASIPLCPIIEKPGEKVEECERIMKSVETGVERVKTSTFTVAEMFHILLHREKLPRKKVGENLNSFLKCAGLRLVDAEKAFCGEAIELSLDRKVDFVDAHHVLTMQKLGIKEIYSLDPHFDGFRNIDRFEAIEL</sequence>
<evidence type="ECO:0000313" key="3">
    <source>
        <dbReference type="Proteomes" id="UP000070520"/>
    </source>
</evidence>
<dbReference type="Proteomes" id="UP000070520">
    <property type="component" value="Unassembled WGS sequence"/>
</dbReference>